<sequence>FNIQPSNELLKVETLSVDMGFGLSLRKKSSKQQSRSKTDKESSDLPQPNPCSKDSLKLKSKSNVGQASSDSCHKAKHDVKGKVQHLDSAKGSSTQPDELVKYMSNLPSFLKRSDGGESIQGKALNVGVLDWSHLEKWKNKQTHTKAEASNFTSSNSSKEISSRAATTSSSATSGGHNKKLDGRKVSSSSRSKGPYKEGLPRRSKMSSQNVKHYQHSETETKTLGDELGMSPSEFGKTQSDTSLRRVKVNDYDEITSVVESSASKSRHNVVSLVPNENSSGRDVEEKKRMEGLQQHSLKKKERSLKSSSDKRFPSLESKTKGVSFDSQKKMISSSSEAKKKMDQWQESDIDAGYEQNHRMPNNIVLLRPPRVLQLKSEDYFQHSQSRTSSEEDFLESSWSSLSYMSIPEEVYTEDVHSKIPHSSVLPSVTELASSETLQHSINTDLDMDRSSVLSKKPACSNSISSLQSENTCIEKDVLDIKPKNQCAFSNVLESLDHETAELTPQNPSSNCRLSLSLSLSRIGRSFSFKEGSISKLSSTYVGAKSGPVTPESYAYLNNHSEDMVKGHNRTMSSPFLRLLDPILKRKASNIQFSDEQSVTSKGSMDSISLRTINLSDEKSKESPTQALLQLTIRNGVPLFKFVLNSERKVLAATMKSLALPEKDDVDCYFTFYLVNEIKKKSGKWMNHRSKEKNCGYVYNIVGQMKVSSSKTTESSNENSKRESVVKEYVLMGVEVDQLDQEPPEFFMSKELAAVVIEIPCENVNHEGLSYSHNLLRKRCLKCLADEKCFCSSQENEIYGNITVILPGGVHSSPNTGQPSPLIHRWKLGGTCDCGGWDVGCKLLVLSNQNLSSNIPRSSKSYLERFHLFVQEGADQNTPLFTLVPLKDGFYSVEFSSEINHLQAFFMSVAVLSSHNLPSSLEINNMQEAINKEFSPKSNNELQGKAPLYYNPIPPYSPADRV</sequence>
<reference evidence="2" key="1">
    <citation type="submission" date="2014-07" db="EMBL/GenBank/DDBJ databases">
        <title>Identification of a novel salt tolerance gene in wild soybean by whole-genome sequencing.</title>
        <authorList>
            <person name="Lam H.-M."/>
            <person name="Qi X."/>
            <person name="Li M.-W."/>
            <person name="Liu X."/>
            <person name="Xie M."/>
            <person name="Ni M."/>
            <person name="Xu X."/>
        </authorList>
    </citation>
    <scope>NUCLEOTIDE SEQUENCE [LARGE SCALE GENOMIC DNA]</scope>
    <source>
        <tissue evidence="2">Root</tissue>
    </source>
</reference>
<dbReference type="Pfam" id="PF12043">
    <property type="entry name" value="DUF3527"/>
    <property type="match status" value="2"/>
</dbReference>
<feature type="region of interest" description="Disordered" evidence="1">
    <location>
        <begin position="139"/>
        <end position="241"/>
    </location>
</feature>
<dbReference type="InterPro" id="IPR021916">
    <property type="entry name" value="DUF3527"/>
</dbReference>
<dbReference type="PANTHER" id="PTHR31390:SF27">
    <property type="entry name" value="DUF3527 DOMAIN PROTEIN"/>
    <property type="match status" value="1"/>
</dbReference>
<protein>
    <recommendedName>
        <fullName evidence="3">DUF3527 domain-containing protein</fullName>
    </recommendedName>
</protein>
<feature type="compositionally biased region" description="Basic and acidic residues" evidence="1">
    <location>
        <begin position="214"/>
        <end position="224"/>
    </location>
</feature>
<feature type="non-terminal residue" evidence="2">
    <location>
        <position position="1"/>
    </location>
</feature>
<feature type="compositionally biased region" description="Basic and acidic residues" evidence="1">
    <location>
        <begin position="78"/>
        <end position="88"/>
    </location>
</feature>
<feature type="compositionally biased region" description="Low complexity" evidence="1">
    <location>
        <begin position="162"/>
        <end position="173"/>
    </location>
</feature>
<gene>
    <name evidence="2" type="ORF">glysoja_037567</name>
</gene>
<accession>A0A0B2PZP7</accession>
<evidence type="ECO:0000313" key="2">
    <source>
        <dbReference type="EMBL" id="KHN14590.1"/>
    </source>
</evidence>
<feature type="region of interest" description="Disordered" evidence="1">
    <location>
        <begin position="23"/>
        <end position="99"/>
    </location>
</feature>
<feature type="compositionally biased region" description="Basic and acidic residues" evidence="1">
    <location>
        <begin position="303"/>
        <end position="319"/>
    </location>
</feature>
<feature type="region of interest" description="Disordered" evidence="1">
    <location>
        <begin position="258"/>
        <end position="328"/>
    </location>
</feature>
<organism evidence="2">
    <name type="scientific">Glycine soja</name>
    <name type="common">Wild soybean</name>
    <dbReference type="NCBI Taxonomy" id="3848"/>
    <lineage>
        <taxon>Eukaryota</taxon>
        <taxon>Viridiplantae</taxon>
        <taxon>Streptophyta</taxon>
        <taxon>Embryophyta</taxon>
        <taxon>Tracheophyta</taxon>
        <taxon>Spermatophyta</taxon>
        <taxon>Magnoliopsida</taxon>
        <taxon>eudicotyledons</taxon>
        <taxon>Gunneridae</taxon>
        <taxon>Pentapetalae</taxon>
        <taxon>rosids</taxon>
        <taxon>fabids</taxon>
        <taxon>Fabales</taxon>
        <taxon>Fabaceae</taxon>
        <taxon>Papilionoideae</taxon>
        <taxon>50 kb inversion clade</taxon>
        <taxon>NPAAA clade</taxon>
        <taxon>indigoferoid/millettioid clade</taxon>
        <taxon>Phaseoleae</taxon>
        <taxon>Glycine</taxon>
        <taxon>Glycine subgen. Soja</taxon>
    </lineage>
</organism>
<dbReference type="Proteomes" id="UP000053555">
    <property type="component" value="Unassembled WGS sequence"/>
</dbReference>
<evidence type="ECO:0008006" key="3">
    <source>
        <dbReference type="Google" id="ProtNLM"/>
    </source>
</evidence>
<proteinExistence type="predicted"/>
<name>A0A0B2PZP7_GLYSO</name>
<dbReference type="PANTHER" id="PTHR31390">
    <property type="entry name" value="EXPRESSED PROTEIN"/>
    <property type="match status" value="1"/>
</dbReference>
<evidence type="ECO:0000256" key="1">
    <source>
        <dbReference type="SAM" id="MobiDB-lite"/>
    </source>
</evidence>
<feature type="compositionally biased region" description="Basic and acidic residues" evidence="1">
    <location>
        <begin position="279"/>
        <end position="290"/>
    </location>
</feature>
<dbReference type="AlphaFoldDB" id="A0A0B2PZP7"/>
<feature type="compositionally biased region" description="Polar residues" evidence="1">
    <location>
        <begin position="147"/>
        <end position="159"/>
    </location>
</feature>
<dbReference type="EMBL" id="KN661626">
    <property type="protein sequence ID" value="KHN14590.1"/>
    <property type="molecule type" value="Genomic_DNA"/>
</dbReference>